<evidence type="ECO:0000256" key="1">
    <source>
        <dbReference type="ARBA" id="ARBA00004123"/>
    </source>
</evidence>
<dbReference type="OrthoDB" id="5595141at2759"/>
<feature type="compositionally biased region" description="Basic and acidic residues" evidence="9">
    <location>
        <begin position="160"/>
        <end position="170"/>
    </location>
</feature>
<evidence type="ECO:0000256" key="7">
    <source>
        <dbReference type="ARBA" id="ARBA00023242"/>
    </source>
</evidence>
<comment type="caution">
    <text evidence="10">The sequence shown here is derived from an EMBL/GenBank/DDBJ whole genome shotgun (WGS) entry which is preliminary data.</text>
</comment>
<evidence type="ECO:0000256" key="4">
    <source>
        <dbReference type="ARBA" id="ARBA00022853"/>
    </source>
</evidence>
<organism evidence="10 11">
    <name type="scientific">Kluyveromyces dobzhanskii CBS 2104</name>
    <dbReference type="NCBI Taxonomy" id="1427455"/>
    <lineage>
        <taxon>Eukaryota</taxon>
        <taxon>Fungi</taxon>
        <taxon>Dikarya</taxon>
        <taxon>Ascomycota</taxon>
        <taxon>Saccharomycotina</taxon>
        <taxon>Saccharomycetes</taxon>
        <taxon>Saccharomycetales</taxon>
        <taxon>Saccharomycetaceae</taxon>
        <taxon>Kluyveromyces</taxon>
    </lineage>
</organism>
<keyword evidence="4" id="KW-0156">Chromatin regulator</keyword>
<accession>A0A0A8KZK8</accession>
<comment type="subcellular location">
    <subcellularLocation>
        <location evidence="1">Nucleus</location>
    </subcellularLocation>
</comment>
<evidence type="ECO:0000256" key="9">
    <source>
        <dbReference type="SAM" id="MobiDB-lite"/>
    </source>
</evidence>
<dbReference type="Pfam" id="PF07904">
    <property type="entry name" value="Eaf7"/>
    <property type="match status" value="1"/>
</dbReference>
<dbReference type="GO" id="GO:0006357">
    <property type="term" value="P:regulation of transcription by RNA polymerase II"/>
    <property type="evidence" value="ECO:0007669"/>
    <property type="project" value="TreeGrafter"/>
</dbReference>
<dbReference type="PANTHER" id="PTHR13581">
    <property type="entry name" value="MRG-BINDING PROTEIN"/>
    <property type="match status" value="1"/>
</dbReference>
<evidence type="ECO:0000256" key="2">
    <source>
        <dbReference type="ARBA" id="ARBA00007117"/>
    </source>
</evidence>
<feature type="compositionally biased region" description="Polar residues" evidence="9">
    <location>
        <begin position="324"/>
        <end position="334"/>
    </location>
</feature>
<keyword evidence="5" id="KW-0805">Transcription regulation</keyword>
<proteinExistence type="inferred from homology"/>
<comment type="similarity">
    <text evidence="2">Belongs to the EAF7 family.</text>
</comment>
<dbReference type="InterPro" id="IPR012423">
    <property type="entry name" value="Eaf7/MRGBP"/>
</dbReference>
<feature type="compositionally biased region" description="Basic residues" evidence="9">
    <location>
        <begin position="271"/>
        <end position="284"/>
    </location>
</feature>
<dbReference type="PANTHER" id="PTHR13581:SF5">
    <property type="entry name" value="MRG_MORF4L-BINDING PROTEIN"/>
    <property type="match status" value="1"/>
</dbReference>
<dbReference type="GO" id="GO:0005634">
    <property type="term" value="C:nucleus"/>
    <property type="evidence" value="ECO:0007669"/>
    <property type="project" value="UniProtKB-SubCell"/>
</dbReference>
<feature type="compositionally biased region" description="Basic and acidic residues" evidence="9">
    <location>
        <begin position="341"/>
        <end position="358"/>
    </location>
</feature>
<comment type="function">
    <text evidence="8">Component of the NuA4 histone acetyltransferase complex which is involved in transcriptional activation of selected genes principally by acetylation of nucleosomal histone H4 and H2A. The NuA4 complex is also involved in DNA repair.</text>
</comment>
<evidence type="ECO:0000256" key="6">
    <source>
        <dbReference type="ARBA" id="ARBA00023163"/>
    </source>
</evidence>
<dbReference type="AlphaFoldDB" id="A0A0A8KZK8"/>
<feature type="region of interest" description="Disordered" evidence="9">
    <location>
        <begin position="160"/>
        <end position="412"/>
    </location>
</feature>
<feature type="compositionally biased region" description="Basic and acidic residues" evidence="9">
    <location>
        <begin position="196"/>
        <end position="223"/>
    </location>
</feature>
<keyword evidence="11" id="KW-1185">Reference proteome</keyword>
<gene>
    <name evidence="10" type="ORF">KLDO_g356</name>
</gene>
<feature type="compositionally biased region" description="Basic and acidic residues" evidence="9">
    <location>
        <begin position="312"/>
        <end position="323"/>
    </location>
</feature>
<feature type="compositionally biased region" description="Acidic residues" evidence="9">
    <location>
        <begin position="116"/>
        <end position="128"/>
    </location>
</feature>
<keyword evidence="6" id="KW-0804">Transcription</keyword>
<dbReference type="Proteomes" id="UP000031516">
    <property type="component" value="Unassembled WGS sequence"/>
</dbReference>
<reference evidence="10 11" key="1">
    <citation type="submission" date="2014-03" db="EMBL/GenBank/DDBJ databases">
        <title>The genome of Kluyveromyces dobzhanskii.</title>
        <authorList>
            <person name="Nystedt B."/>
            <person name="Astrom S."/>
        </authorList>
    </citation>
    <scope>NUCLEOTIDE SEQUENCE [LARGE SCALE GENOMIC DNA]</scope>
    <source>
        <strain evidence="10 11">CBS 2104</strain>
    </source>
</reference>
<evidence type="ECO:0000313" key="10">
    <source>
        <dbReference type="EMBL" id="CDO92028.1"/>
    </source>
</evidence>
<feature type="compositionally biased region" description="Basic and acidic residues" evidence="9">
    <location>
        <begin position="232"/>
        <end position="247"/>
    </location>
</feature>
<feature type="region of interest" description="Disordered" evidence="9">
    <location>
        <begin position="94"/>
        <end position="135"/>
    </location>
</feature>
<sequence length="412" mass="46849">MSAVKIESPRGQTWSKVDEIRLFKWMMLFKPAGVHKHFHMFCLLERLNKPDQYPIKLLQSDKGNTDKVFSGEDVWEQLSRYYNLEKADEVENLPYSDVVYEDEEQESAIDKSKDVEENDEDDDNDEDEGVRITPLQNRLLTETEFELSWEDYGELILEHAKDQEVEKVAEEGGSSRIEKETTPDDGAEDPQPIETAELKKEPGGEPERESKGEPEGGPERELEGEPEGEPEGVDRIEKCRNEPETKQETPVIPPTSSEEPANELTDVEKKPRTRRSTRLTRSQKRGLEGESEIEDEDQGENLEGNEEAEDGTESKLHSEKESSADSVEATTGRQVTFAEDPEVHTHENDGAITEKVDENDVESSQLPRSKKQRLGAPEDSEEPADADSPARRTRRKSVTKPTRLSSRLRSRK</sequence>
<evidence type="ECO:0000256" key="3">
    <source>
        <dbReference type="ARBA" id="ARBA00018502"/>
    </source>
</evidence>
<name>A0A0A8KZK8_9SACH</name>
<dbReference type="GO" id="GO:0006325">
    <property type="term" value="P:chromatin organization"/>
    <property type="evidence" value="ECO:0007669"/>
    <property type="project" value="UniProtKB-KW"/>
</dbReference>
<evidence type="ECO:0000313" key="11">
    <source>
        <dbReference type="Proteomes" id="UP000031516"/>
    </source>
</evidence>
<dbReference type="GO" id="GO:0035267">
    <property type="term" value="C:NuA4 histone acetyltransferase complex"/>
    <property type="evidence" value="ECO:0007669"/>
    <property type="project" value="TreeGrafter"/>
</dbReference>
<evidence type="ECO:0000256" key="8">
    <source>
        <dbReference type="ARBA" id="ARBA00025178"/>
    </source>
</evidence>
<keyword evidence="7" id="KW-0539">Nucleus</keyword>
<evidence type="ECO:0000256" key="5">
    <source>
        <dbReference type="ARBA" id="ARBA00023015"/>
    </source>
</evidence>
<dbReference type="EMBL" id="CCBQ010000004">
    <property type="protein sequence ID" value="CDO92028.1"/>
    <property type="molecule type" value="Genomic_DNA"/>
</dbReference>
<protein>
    <recommendedName>
        <fullName evidence="3">Chromatin modification-related protein EAF7</fullName>
    </recommendedName>
</protein>
<feature type="compositionally biased region" description="Acidic residues" evidence="9">
    <location>
        <begin position="289"/>
        <end position="311"/>
    </location>
</feature>